<keyword evidence="3" id="KW-0808">Transferase</keyword>
<accession>A0ABN9Q8C1</accession>
<dbReference type="InterPro" id="IPR015424">
    <property type="entry name" value="PyrdxlP-dep_Trfase"/>
</dbReference>
<name>A0ABN9Q8C1_9DINO</name>
<proteinExistence type="inferred from homology"/>
<dbReference type="InterPro" id="IPR012703">
    <property type="entry name" value="NH2EtPonate_pyrv_transaminase"/>
</dbReference>
<evidence type="ECO:0000313" key="9">
    <source>
        <dbReference type="Proteomes" id="UP001189429"/>
    </source>
</evidence>
<gene>
    <name evidence="8" type="ORF">PCOR1329_LOCUS9686</name>
</gene>
<keyword evidence="5" id="KW-0670">Pyruvate</keyword>
<dbReference type="InterPro" id="IPR000192">
    <property type="entry name" value="Aminotrans_V_dom"/>
</dbReference>
<evidence type="ECO:0000256" key="6">
    <source>
        <dbReference type="ARBA" id="ARBA00049460"/>
    </source>
</evidence>
<dbReference type="PANTHER" id="PTHR42778:SF1">
    <property type="entry name" value="2-AMINOETHYLPHOSPHONATE--PYRUVATE TRANSAMINASE"/>
    <property type="match status" value="1"/>
</dbReference>
<organism evidence="8 9">
    <name type="scientific">Prorocentrum cordatum</name>
    <dbReference type="NCBI Taxonomy" id="2364126"/>
    <lineage>
        <taxon>Eukaryota</taxon>
        <taxon>Sar</taxon>
        <taxon>Alveolata</taxon>
        <taxon>Dinophyceae</taxon>
        <taxon>Prorocentrales</taxon>
        <taxon>Prorocentraceae</taxon>
        <taxon>Prorocentrum</taxon>
    </lineage>
</organism>
<evidence type="ECO:0000313" key="8">
    <source>
        <dbReference type="EMBL" id="CAK0802049.1"/>
    </source>
</evidence>
<dbReference type="NCBIfam" id="NF010006">
    <property type="entry name" value="PRK13479.1"/>
    <property type="match status" value="1"/>
</dbReference>
<dbReference type="Gene3D" id="3.90.1150.10">
    <property type="entry name" value="Aspartate Aminotransferase, domain 1"/>
    <property type="match status" value="1"/>
</dbReference>
<dbReference type="InterPro" id="IPR015422">
    <property type="entry name" value="PyrdxlP-dep_Trfase_small"/>
</dbReference>
<dbReference type="NCBIfam" id="TIGR03301">
    <property type="entry name" value="PhnW-AepZ"/>
    <property type="match status" value="1"/>
</dbReference>
<reference evidence="8" key="1">
    <citation type="submission" date="2023-10" db="EMBL/GenBank/DDBJ databases">
        <authorList>
            <person name="Chen Y."/>
            <person name="Shah S."/>
            <person name="Dougan E. K."/>
            <person name="Thang M."/>
            <person name="Chan C."/>
        </authorList>
    </citation>
    <scope>NUCLEOTIDE SEQUENCE [LARGE SCALE GENOMIC DNA]</scope>
</reference>
<comment type="caution">
    <text evidence="8">The sequence shown here is derived from an EMBL/GenBank/DDBJ whole genome shotgun (WGS) entry which is preliminary data.</text>
</comment>
<evidence type="ECO:0000256" key="1">
    <source>
        <dbReference type="ARBA" id="ARBA00001933"/>
    </source>
</evidence>
<dbReference type="Proteomes" id="UP001189429">
    <property type="component" value="Unassembled WGS sequence"/>
</dbReference>
<sequence>MLAARRCAGRAAGLRAPRRAAARCLAASSGVCGREPLLFTPGPLTTSAAVKQAMLVDYGSRDVLFTDTVSVVRSGLLRGAGVSKEAGYECVIMQGAGTMGVEAMLGTAVPREGGKVLILVNGAYGHRQPRLARPICRYLGIEHECLEWPDDQAVSVAETLERLRQDAGASGRPSFTHVSVVHHETTAGVINPLQELAAAVKREFAGVSLLVDSMSAFGAYDLQMDWGIDYAVSSSNKCIEGVPGFSFVLCGRAALERAEGNARSLSLDVHAQWKGLEASGQFRFTPPTHSLLAFRQALSEWEAEGGVAGRAGRYKANYETIRLGMEEMGFRFYVDESIRSYLISTFIVPEHNNFHFQTFYDALSGLGMVIYPGKLARGESFRFGTIGRIFPRDCELLLAGVRTACKQMDIQLPLR</sequence>
<evidence type="ECO:0000256" key="2">
    <source>
        <dbReference type="ARBA" id="ARBA00022576"/>
    </source>
</evidence>
<keyword evidence="4" id="KW-0663">Pyridoxal phosphate</keyword>
<dbReference type="HAMAP" id="MF_01376">
    <property type="entry name" value="PhnW_aminotrans_5"/>
    <property type="match status" value="1"/>
</dbReference>
<keyword evidence="9" id="KW-1185">Reference proteome</keyword>
<evidence type="ECO:0000256" key="5">
    <source>
        <dbReference type="ARBA" id="ARBA00023317"/>
    </source>
</evidence>
<evidence type="ECO:0000256" key="3">
    <source>
        <dbReference type="ARBA" id="ARBA00022679"/>
    </source>
</evidence>
<dbReference type="EMBL" id="CAUYUJ010002714">
    <property type="protein sequence ID" value="CAK0802049.1"/>
    <property type="molecule type" value="Genomic_DNA"/>
</dbReference>
<comment type="cofactor">
    <cofactor evidence="1">
        <name>pyridoxal 5'-phosphate</name>
        <dbReference type="ChEBI" id="CHEBI:597326"/>
    </cofactor>
</comment>
<dbReference type="PANTHER" id="PTHR42778">
    <property type="entry name" value="2-AMINOETHYLPHOSPHONATE--PYRUVATE TRANSAMINASE"/>
    <property type="match status" value="1"/>
</dbReference>
<dbReference type="SUPFAM" id="SSF53383">
    <property type="entry name" value="PLP-dependent transferases"/>
    <property type="match status" value="1"/>
</dbReference>
<dbReference type="Gene3D" id="3.40.640.10">
    <property type="entry name" value="Type I PLP-dependent aspartate aminotransferase-like (Major domain)"/>
    <property type="match status" value="1"/>
</dbReference>
<keyword evidence="2" id="KW-0032">Aminotransferase</keyword>
<protein>
    <recommendedName>
        <fullName evidence="7">Aminotransferase class V domain-containing protein</fullName>
    </recommendedName>
</protein>
<dbReference type="InterPro" id="IPR024169">
    <property type="entry name" value="SP_NH2Trfase/AEP_transaminase"/>
</dbReference>
<evidence type="ECO:0000256" key="4">
    <source>
        <dbReference type="ARBA" id="ARBA00022898"/>
    </source>
</evidence>
<evidence type="ECO:0000259" key="7">
    <source>
        <dbReference type="Pfam" id="PF00266"/>
    </source>
</evidence>
<dbReference type="Pfam" id="PF00266">
    <property type="entry name" value="Aminotran_5"/>
    <property type="match status" value="1"/>
</dbReference>
<dbReference type="InterPro" id="IPR015421">
    <property type="entry name" value="PyrdxlP-dep_Trfase_major"/>
</dbReference>
<dbReference type="PIRSF" id="PIRSF000524">
    <property type="entry name" value="SPT"/>
    <property type="match status" value="1"/>
</dbReference>
<comment type="catalytic activity">
    <reaction evidence="6">
        <text>(2-aminoethyl)phosphonate + pyruvate = phosphonoacetaldehyde + L-alanine</text>
        <dbReference type="Rhea" id="RHEA:17021"/>
        <dbReference type="ChEBI" id="CHEBI:15361"/>
        <dbReference type="ChEBI" id="CHEBI:57418"/>
        <dbReference type="ChEBI" id="CHEBI:57972"/>
        <dbReference type="ChEBI" id="CHEBI:58383"/>
        <dbReference type="EC" id="2.6.1.37"/>
    </reaction>
</comment>
<feature type="domain" description="Aminotransferase class V" evidence="7">
    <location>
        <begin position="173"/>
        <end position="353"/>
    </location>
</feature>